<comment type="caution">
    <text evidence="1">The sequence shown here is derived from an EMBL/GenBank/DDBJ whole genome shotgun (WGS) entry which is preliminary data.</text>
</comment>
<dbReference type="Proteomes" id="UP000253529">
    <property type="component" value="Unassembled WGS sequence"/>
</dbReference>
<reference evidence="1 2" key="1">
    <citation type="submission" date="2018-06" db="EMBL/GenBank/DDBJ databases">
        <title>Genomic Encyclopedia of Type Strains, Phase IV (KMG-IV): sequencing the most valuable type-strain genomes for metagenomic binning, comparative biology and taxonomic classification.</title>
        <authorList>
            <person name="Goeker M."/>
        </authorList>
    </citation>
    <scope>NUCLEOTIDE SEQUENCE [LARGE SCALE GENOMIC DNA]</scope>
    <source>
        <strain evidence="1 2">DSM 24875</strain>
    </source>
</reference>
<dbReference type="EMBL" id="QNRK01000003">
    <property type="protein sequence ID" value="RBP17326.1"/>
    <property type="molecule type" value="Genomic_DNA"/>
</dbReference>
<gene>
    <name evidence="1" type="ORF">DFR50_103213</name>
</gene>
<dbReference type="PANTHER" id="PTHR34235">
    <property type="entry name" value="SLR1203 PROTEIN-RELATED"/>
    <property type="match status" value="1"/>
</dbReference>
<accession>A0A366FT55</accession>
<name>A0A366FT55_9HYPH</name>
<proteinExistence type="predicted"/>
<dbReference type="AlphaFoldDB" id="A0A366FT55"/>
<organism evidence="1 2">
    <name type="scientific">Roseiarcus fermentans</name>
    <dbReference type="NCBI Taxonomy" id="1473586"/>
    <lineage>
        <taxon>Bacteria</taxon>
        <taxon>Pseudomonadati</taxon>
        <taxon>Pseudomonadota</taxon>
        <taxon>Alphaproteobacteria</taxon>
        <taxon>Hyphomicrobiales</taxon>
        <taxon>Roseiarcaceae</taxon>
        <taxon>Roseiarcus</taxon>
    </lineage>
</organism>
<dbReference type="Pfam" id="PF01724">
    <property type="entry name" value="DUF29"/>
    <property type="match status" value="1"/>
</dbReference>
<protein>
    <submittedName>
        <fullName evidence="1">Uncharacterized protein DUF29</fullName>
    </submittedName>
</protein>
<dbReference type="InterPro" id="IPR002636">
    <property type="entry name" value="DUF29"/>
</dbReference>
<dbReference type="OrthoDB" id="425753at2"/>
<evidence type="ECO:0000313" key="1">
    <source>
        <dbReference type="EMBL" id="RBP17326.1"/>
    </source>
</evidence>
<evidence type="ECO:0000313" key="2">
    <source>
        <dbReference type="Proteomes" id="UP000253529"/>
    </source>
</evidence>
<dbReference type="Gene3D" id="1.20.1220.20">
    <property type="entry name" value="Uncharcterised protein PF01724"/>
    <property type="match status" value="1"/>
</dbReference>
<sequence>MKTAYDSDFYAWAHEQAALLRSGRLAEADVEHIAEEIESLGRAEKRELVSRLTILLLHLLKWRFQPNLRGRSSSLTIKEQRKEVLNHLADNPSLRAKTGEAMAAAYDVAILKAARETAMDEEEFPAACPWTFEEATGDVWPE</sequence>
<keyword evidence="2" id="KW-1185">Reference proteome</keyword>
<dbReference type="RefSeq" id="WP_113887941.1">
    <property type="nucleotide sequence ID" value="NZ_QNRK01000003.1"/>
</dbReference>